<evidence type="ECO:0000259" key="2">
    <source>
        <dbReference type="Pfam" id="PF09951"/>
    </source>
</evidence>
<gene>
    <name evidence="3" type="ORF">Rcae01_05712</name>
</gene>
<organism evidence="3 4">
    <name type="scientific">Novipirellula caenicola</name>
    <dbReference type="NCBI Taxonomy" id="1536901"/>
    <lineage>
        <taxon>Bacteria</taxon>
        <taxon>Pseudomonadati</taxon>
        <taxon>Planctomycetota</taxon>
        <taxon>Planctomycetia</taxon>
        <taxon>Pirellulales</taxon>
        <taxon>Pirellulaceae</taxon>
        <taxon>Novipirellula</taxon>
    </lineage>
</organism>
<protein>
    <recommendedName>
        <fullName evidence="2">Immunity protein Imm33 domain-containing protein</fullName>
    </recommendedName>
</protein>
<dbReference type="Proteomes" id="UP001416858">
    <property type="component" value="Unassembled WGS sequence"/>
</dbReference>
<accession>A0ABP9VZF9</accession>
<comment type="caution">
    <text evidence="3">The sequence shown here is derived from an EMBL/GenBank/DDBJ whole genome shotgun (WGS) entry which is preliminary data.</text>
</comment>
<feature type="domain" description="Immunity protein Imm33" evidence="2">
    <location>
        <begin position="47"/>
        <end position="133"/>
    </location>
</feature>
<feature type="region of interest" description="Disordered" evidence="1">
    <location>
        <begin position="121"/>
        <end position="144"/>
    </location>
</feature>
<dbReference type="EMBL" id="BAABRO010000020">
    <property type="protein sequence ID" value="GAA5510206.1"/>
    <property type="molecule type" value="Genomic_DNA"/>
</dbReference>
<evidence type="ECO:0000313" key="3">
    <source>
        <dbReference type="EMBL" id="GAA5510206.1"/>
    </source>
</evidence>
<dbReference type="PANTHER" id="PTHR38743">
    <property type="entry name" value="SIMILAR TO GLYOXYLASE I FAMILY PROTEIN"/>
    <property type="match status" value="1"/>
</dbReference>
<sequence length="144" mass="15820">MELHHHGAIETERPPHCTNSIEAVVVKKKFALSAAEIQPLAEGFGGCFATDAITVDGNPVGYMYREEADFEEDSGWRFLAGTETQKYLDDANNTGIYDVNEIANFDPDIIPLLDAPEGSAFERDEESGAFVDVSDDDEEDEDEG</sequence>
<proteinExistence type="predicted"/>
<feature type="compositionally biased region" description="Acidic residues" evidence="1">
    <location>
        <begin position="123"/>
        <end position="144"/>
    </location>
</feature>
<evidence type="ECO:0000256" key="1">
    <source>
        <dbReference type="SAM" id="MobiDB-lite"/>
    </source>
</evidence>
<name>A0ABP9VZF9_9BACT</name>
<dbReference type="InterPro" id="IPR018689">
    <property type="entry name" value="Imm33_dom"/>
</dbReference>
<reference evidence="3 4" key="1">
    <citation type="submission" date="2024-02" db="EMBL/GenBank/DDBJ databases">
        <title>Rhodopirellula caenicola NBRC 110016.</title>
        <authorList>
            <person name="Ichikawa N."/>
            <person name="Katano-Makiyama Y."/>
            <person name="Hidaka K."/>
        </authorList>
    </citation>
    <scope>NUCLEOTIDE SEQUENCE [LARGE SCALE GENOMIC DNA]</scope>
    <source>
        <strain evidence="3 4">NBRC 110016</strain>
    </source>
</reference>
<dbReference type="PANTHER" id="PTHR38743:SF2">
    <property type="entry name" value="DUF2185 DOMAIN-CONTAINING PROTEIN"/>
    <property type="match status" value="1"/>
</dbReference>
<keyword evidence="4" id="KW-1185">Reference proteome</keyword>
<evidence type="ECO:0000313" key="4">
    <source>
        <dbReference type="Proteomes" id="UP001416858"/>
    </source>
</evidence>
<dbReference type="Pfam" id="PF09951">
    <property type="entry name" value="Imm33"/>
    <property type="match status" value="1"/>
</dbReference>